<comment type="caution">
    <text evidence="1">The sequence shown here is derived from an EMBL/GenBank/DDBJ whole genome shotgun (WGS) entry which is preliminary data.</text>
</comment>
<protein>
    <submittedName>
        <fullName evidence="1">Uncharacterized protein</fullName>
    </submittedName>
</protein>
<proteinExistence type="predicted"/>
<dbReference type="AlphaFoldDB" id="A0AAD7WDD7"/>
<evidence type="ECO:0000313" key="2">
    <source>
        <dbReference type="Proteomes" id="UP001221898"/>
    </source>
</evidence>
<dbReference type="EMBL" id="JAINUG010000146">
    <property type="protein sequence ID" value="KAJ8392475.1"/>
    <property type="molecule type" value="Genomic_DNA"/>
</dbReference>
<evidence type="ECO:0000313" key="1">
    <source>
        <dbReference type="EMBL" id="KAJ8392475.1"/>
    </source>
</evidence>
<keyword evidence="2" id="KW-1185">Reference proteome</keyword>
<name>A0AAD7WDD7_9TELE</name>
<organism evidence="1 2">
    <name type="scientific">Aldrovandia affinis</name>
    <dbReference type="NCBI Taxonomy" id="143900"/>
    <lineage>
        <taxon>Eukaryota</taxon>
        <taxon>Metazoa</taxon>
        <taxon>Chordata</taxon>
        <taxon>Craniata</taxon>
        <taxon>Vertebrata</taxon>
        <taxon>Euteleostomi</taxon>
        <taxon>Actinopterygii</taxon>
        <taxon>Neopterygii</taxon>
        <taxon>Teleostei</taxon>
        <taxon>Notacanthiformes</taxon>
        <taxon>Halosauridae</taxon>
        <taxon>Aldrovandia</taxon>
    </lineage>
</organism>
<accession>A0AAD7WDD7</accession>
<dbReference type="Proteomes" id="UP001221898">
    <property type="component" value="Unassembled WGS sequence"/>
</dbReference>
<reference evidence="1" key="1">
    <citation type="journal article" date="2023" name="Science">
        <title>Genome structures resolve the early diversification of teleost fishes.</title>
        <authorList>
            <person name="Parey E."/>
            <person name="Louis A."/>
            <person name="Montfort J."/>
            <person name="Bouchez O."/>
            <person name="Roques C."/>
            <person name="Iampietro C."/>
            <person name="Lluch J."/>
            <person name="Castinel A."/>
            <person name="Donnadieu C."/>
            <person name="Desvignes T."/>
            <person name="Floi Bucao C."/>
            <person name="Jouanno E."/>
            <person name="Wen M."/>
            <person name="Mejri S."/>
            <person name="Dirks R."/>
            <person name="Jansen H."/>
            <person name="Henkel C."/>
            <person name="Chen W.J."/>
            <person name="Zahm M."/>
            <person name="Cabau C."/>
            <person name="Klopp C."/>
            <person name="Thompson A.W."/>
            <person name="Robinson-Rechavi M."/>
            <person name="Braasch I."/>
            <person name="Lecointre G."/>
            <person name="Bobe J."/>
            <person name="Postlethwait J.H."/>
            <person name="Berthelot C."/>
            <person name="Roest Crollius H."/>
            <person name="Guiguen Y."/>
        </authorList>
    </citation>
    <scope>NUCLEOTIDE SEQUENCE</scope>
    <source>
        <strain evidence="1">NC1722</strain>
    </source>
</reference>
<gene>
    <name evidence="1" type="ORF">AAFF_G00076000</name>
</gene>
<sequence length="138" mass="14529">MCSAVCSASPDQRLAPGSADGHAGYSAAVAQCWSILRPFLAPVLPMGRTQGDLPLTSSPLAALSGLPWQHKKPCFGNAQAEKQPGPEACTTHQCFGVLCRAGLSGHDKTPKVASYEGLAARVGRPGFYLLFSWDMILT</sequence>